<dbReference type="PANTHER" id="PTHR13696:SF52">
    <property type="entry name" value="PARA FAMILY PROTEIN CT_582"/>
    <property type="match status" value="1"/>
</dbReference>
<dbReference type="AlphaFoldDB" id="B8GK06"/>
<dbReference type="InterPro" id="IPR027417">
    <property type="entry name" value="P-loop_NTPase"/>
</dbReference>
<evidence type="ECO:0000313" key="3">
    <source>
        <dbReference type="Proteomes" id="UP000002457"/>
    </source>
</evidence>
<dbReference type="KEGG" id="mpl:Mpal_1770"/>
<dbReference type="EMBL" id="CP001338">
    <property type="protein sequence ID" value="ACL17077.1"/>
    <property type="molecule type" value="Genomic_DNA"/>
</dbReference>
<protein>
    <submittedName>
        <fullName evidence="2">Cobyrinic acid ac-diamide synthase</fullName>
    </submittedName>
</protein>
<dbReference type="CDD" id="cd02042">
    <property type="entry name" value="ParAB_family"/>
    <property type="match status" value="1"/>
</dbReference>
<dbReference type="Pfam" id="PF13614">
    <property type="entry name" value="AAA_31"/>
    <property type="match status" value="1"/>
</dbReference>
<sequence>MPVIAFTHHKGGTGKTTSCLNIAGALVDAGKKVLIVDCDPQANATMGLGIFPDSQKQNMYDVFMGIFEGFPEVPLHEIIIPTESGIDLAPSNLDLVGVEPPLYTLDERATVLKELLAPVVGGYDYILIDTPPSMGQFVINGLVASDHIIITLDAGIFALRGIDALEAIFSDIESMVGKKVSPEMAILTRWRSETSEPEVLEQNVGFFTALARRLFKAQEPVLTADQTRVKREKEQERERMLRMEMVVRKKFKLVYTVPFQPEVYEAQQRGLPLSQFAPDTDATRAYKKIADEVMRWR</sequence>
<dbReference type="InterPro" id="IPR050678">
    <property type="entry name" value="DNA_Partitioning_ATPase"/>
</dbReference>
<dbReference type="eggNOG" id="arCOG00586">
    <property type="taxonomic scope" value="Archaea"/>
</dbReference>
<feature type="domain" description="AAA" evidence="1">
    <location>
        <begin position="2"/>
        <end position="175"/>
    </location>
</feature>
<gene>
    <name evidence="2" type="ordered locus">Mpal_1770</name>
</gene>
<dbReference type="SUPFAM" id="SSF52540">
    <property type="entry name" value="P-loop containing nucleoside triphosphate hydrolases"/>
    <property type="match status" value="1"/>
</dbReference>
<dbReference type="OrthoDB" id="36110at2157"/>
<dbReference type="InterPro" id="IPR025669">
    <property type="entry name" value="AAA_dom"/>
</dbReference>
<proteinExistence type="predicted"/>
<evidence type="ECO:0000259" key="1">
    <source>
        <dbReference type="Pfam" id="PF13614"/>
    </source>
</evidence>
<accession>B8GK06</accession>
<dbReference type="HOGENOM" id="CLU_037612_1_3_2"/>
<dbReference type="PRINTS" id="PR00091">
    <property type="entry name" value="NITROGNASEII"/>
</dbReference>
<dbReference type="GeneID" id="7270316"/>
<dbReference type="Proteomes" id="UP000002457">
    <property type="component" value="Chromosome"/>
</dbReference>
<dbReference type="STRING" id="521011.Mpal_1770"/>
<organism evidence="2 3">
    <name type="scientific">Methanosphaerula palustris (strain ATCC BAA-1556 / DSM 19958 / E1-9c)</name>
    <dbReference type="NCBI Taxonomy" id="521011"/>
    <lineage>
        <taxon>Archaea</taxon>
        <taxon>Methanobacteriati</taxon>
        <taxon>Methanobacteriota</taxon>
        <taxon>Stenosarchaea group</taxon>
        <taxon>Methanomicrobia</taxon>
        <taxon>Methanomicrobiales</taxon>
        <taxon>Methanoregulaceae</taxon>
        <taxon>Methanosphaerula</taxon>
    </lineage>
</organism>
<dbReference type="RefSeq" id="WP_012618396.1">
    <property type="nucleotide sequence ID" value="NC_011832.1"/>
</dbReference>
<dbReference type="PANTHER" id="PTHR13696">
    <property type="entry name" value="P-LOOP CONTAINING NUCLEOSIDE TRIPHOSPHATE HYDROLASE"/>
    <property type="match status" value="1"/>
</dbReference>
<name>B8GK06_METPE</name>
<reference evidence="2 3" key="1">
    <citation type="journal article" date="2015" name="Genome Announc.">
        <title>Complete Genome Sequence of Methanosphaerula palustris E1-9CT, a Hydrogenotrophic Methanogen Isolated from a Minerotrophic Fen Peatland.</title>
        <authorList>
            <person name="Cadillo-Quiroz H."/>
            <person name="Browne P."/>
            <person name="Kyrpides N."/>
            <person name="Woyke T."/>
            <person name="Goodwin L."/>
            <person name="Detter C."/>
            <person name="Yavitt J.B."/>
            <person name="Zinder S.H."/>
        </authorList>
    </citation>
    <scope>NUCLEOTIDE SEQUENCE [LARGE SCALE GENOMIC DNA]</scope>
    <source>
        <strain evidence="3">ATCC BAA-1556 / DSM 19958 / E1-9c</strain>
    </source>
</reference>
<evidence type="ECO:0000313" key="2">
    <source>
        <dbReference type="EMBL" id="ACL17077.1"/>
    </source>
</evidence>
<keyword evidence="3" id="KW-1185">Reference proteome</keyword>
<dbReference type="Gene3D" id="3.40.50.300">
    <property type="entry name" value="P-loop containing nucleotide triphosphate hydrolases"/>
    <property type="match status" value="1"/>
</dbReference>